<evidence type="ECO:0000256" key="6">
    <source>
        <dbReference type="PIRSR" id="PIRSR001220-1"/>
    </source>
</evidence>
<evidence type="ECO:0000313" key="13">
    <source>
        <dbReference type="Proteomes" id="UP001151699"/>
    </source>
</evidence>
<feature type="binding site" evidence="7">
    <location>
        <position position="182"/>
    </location>
    <ligand>
        <name>substrate</name>
    </ligand>
</feature>
<keyword evidence="13" id="KW-1185">Reference proteome</keyword>
<dbReference type="InterPro" id="IPR036152">
    <property type="entry name" value="Asp/glu_Ase-like_sf"/>
</dbReference>
<dbReference type="GO" id="GO:0009066">
    <property type="term" value="P:aspartate family amino acid metabolic process"/>
    <property type="evidence" value="ECO:0007669"/>
    <property type="project" value="UniProtKB-ARBA"/>
</dbReference>
<dbReference type="FunFam" id="3.40.50.1170:FF:000003">
    <property type="entry name" value="60 kDa lysophospholipase"/>
    <property type="match status" value="1"/>
</dbReference>
<proteinExistence type="inferred from homology"/>
<dbReference type="PROSITE" id="PS51732">
    <property type="entry name" value="ASN_GLN_ASE_3"/>
    <property type="match status" value="1"/>
</dbReference>
<dbReference type="InterPro" id="IPR027474">
    <property type="entry name" value="L-asparaginase_N"/>
</dbReference>
<dbReference type="SMART" id="SM00248">
    <property type="entry name" value="ANK"/>
    <property type="match status" value="4"/>
</dbReference>
<organism evidence="12 13">
    <name type="scientific">Pseudolycoriella hygida</name>
    <dbReference type="NCBI Taxonomy" id="35572"/>
    <lineage>
        <taxon>Eukaryota</taxon>
        <taxon>Metazoa</taxon>
        <taxon>Ecdysozoa</taxon>
        <taxon>Arthropoda</taxon>
        <taxon>Hexapoda</taxon>
        <taxon>Insecta</taxon>
        <taxon>Pterygota</taxon>
        <taxon>Neoptera</taxon>
        <taxon>Endopterygota</taxon>
        <taxon>Diptera</taxon>
        <taxon>Nematocera</taxon>
        <taxon>Sciaroidea</taxon>
        <taxon>Sciaridae</taxon>
        <taxon>Pseudolycoriella</taxon>
    </lineage>
</organism>
<feature type="repeat" description="ANK" evidence="8">
    <location>
        <begin position="624"/>
        <end position="656"/>
    </location>
</feature>
<reference evidence="12" key="1">
    <citation type="submission" date="2022-07" db="EMBL/GenBank/DDBJ databases">
        <authorList>
            <person name="Trinca V."/>
            <person name="Uliana J.V.C."/>
            <person name="Torres T.T."/>
            <person name="Ward R.J."/>
            <person name="Monesi N."/>
        </authorList>
    </citation>
    <scope>NUCLEOTIDE SEQUENCE</scope>
    <source>
        <strain evidence="12">HSMRA1968</strain>
        <tissue evidence="12">Whole embryos</tissue>
    </source>
</reference>
<feature type="domain" description="Asparaginase/glutaminase C-terminal" evidence="11">
    <location>
        <begin position="334"/>
        <end position="447"/>
    </location>
</feature>
<dbReference type="PROSITE" id="PS50088">
    <property type="entry name" value="ANK_REPEAT"/>
    <property type="match status" value="3"/>
</dbReference>
<feature type="repeat" description="ANK" evidence="8">
    <location>
        <begin position="525"/>
        <end position="557"/>
    </location>
</feature>
<dbReference type="PANTHER" id="PTHR11707">
    <property type="entry name" value="L-ASPARAGINASE"/>
    <property type="match status" value="1"/>
</dbReference>
<gene>
    <name evidence="12" type="primary">ASPG_1</name>
    <name evidence="12" type="ORF">Bhyg_13023</name>
</gene>
<dbReference type="SUPFAM" id="SSF48403">
    <property type="entry name" value="Ankyrin repeat"/>
    <property type="match status" value="1"/>
</dbReference>
<dbReference type="Pfam" id="PF17763">
    <property type="entry name" value="Asparaginase_C"/>
    <property type="match status" value="1"/>
</dbReference>
<evidence type="ECO:0000259" key="10">
    <source>
        <dbReference type="Pfam" id="PF00710"/>
    </source>
</evidence>
<evidence type="ECO:0000256" key="1">
    <source>
        <dbReference type="ARBA" id="ARBA00012920"/>
    </source>
</evidence>
<dbReference type="FunFam" id="3.40.50.40:FF:000001">
    <property type="entry name" value="L-asparaginase 1"/>
    <property type="match status" value="1"/>
</dbReference>
<dbReference type="InterPro" id="IPR027475">
    <property type="entry name" value="Asparaginase/glutaminase_AS2"/>
</dbReference>
<dbReference type="InterPro" id="IPR036770">
    <property type="entry name" value="Ankyrin_rpt-contain_sf"/>
</dbReference>
<dbReference type="OrthoDB" id="542841at2759"/>
<keyword evidence="2" id="KW-0677">Repeat</keyword>
<evidence type="ECO:0000256" key="2">
    <source>
        <dbReference type="ARBA" id="ARBA00022737"/>
    </source>
</evidence>
<dbReference type="Pfam" id="PF00710">
    <property type="entry name" value="Asparaginase"/>
    <property type="match status" value="1"/>
</dbReference>
<accession>A0A9Q0S1S0</accession>
<evidence type="ECO:0000256" key="4">
    <source>
        <dbReference type="ARBA" id="ARBA00023043"/>
    </source>
</evidence>
<evidence type="ECO:0000256" key="8">
    <source>
        <dbReference type="PROSITE-ProRule" id="PRU00023"/>
    </source>
</evidence>
<keyword evidence="4 8" id="KW-0040">ANK repeat</keyword>
<evidence type="ECO:0000256" key="5">
    <source>
        <dbReference type="ARBA" id="ARBA00061199"/>
    </source>
</evidence>
<dbReference type="PROSITE" id="PS50297">
    <property type="entry name" value="ANK_REP_REGION"/>
    <property type="match status" value="2"/>
</dbReference>
<feature type="repeat" description="ANK" evidence="8">
    <location>
        <begin position="558"/>
        <end position="590"/>
    </location>
</feature>
<dbReference type="PROSITE" id="PS00917">
    <property type="entry name" value="ASN_GLN_ASE_2"/>
    <property type="match status" value="1"/>
</dbReference>
<dbReference type="PANTHER" id="PTHR11707:SF28">
    <property type="entry name" value="60 KDA LYSOPHOSPHOLIPASE"/>
    <property type="match status" value="1"/>
</dbReference>
<feature type="active site" description="O-isoaspartyl threonine intermediate" evidence="6">
    <location>
        <position position="110"/>
    </location>
</feature>
<dbReference type="PRINTS" id="PR00139">
    <property type="entry name" value="ASNGLNASE"/>
</dbReference>
<dbReference type="EMBL" id="WJQU01000003">
    <property type="protein sequence ID" value="KAJ6640273.1"/>
    <property type="molecule type" value="Genomic_DNA"/>
</dbReference>
<dbReference type="InterPro" id="IPR027473">
    <property type="entry name" value="L-asparaginase_C"/>
</dbReference>
<keyword evidence="3" id="KW-0378">Hydrolase</keyword>
<dbReference type="NCBIfam" id="TIGR00519">
    <property type="entry name" value="asnASE_I"/>
    <property type="match status" value="1"/>
</dbReference>
<dbReference type="AlphaFoldDB" id="A0A9Q0S1S0"/>
<feature type="domain" description="L-asparaginase N-terminal" evidence="10">
    <location>
        <begin position="101"/>
        <end position="314"/>
    </location>
</feature>
<dbReference type="SFLD" id="SFLDS00057">
    <property type="entry name" value="Glutaminase/Asparaginase"/>
    <property type="match status" value="1"/>
</dbReference>
<dbReference type="InterPro" id="IPR006034">
    <property type="entry name" value="Asparaginase/glutaminase-like"/>
</dbReference>
<evidence type="ECO:0000256" key="9">
    <source>
        <dbReference type="PROSITE-ProRule" id="PRU10100"/>
    </source>
</evidence>
<dbReference type="GO" id="GO:0004067">
    <property type="term" value="F:asparaginase activity"/>
    <property type="evidence" value="ECO:0007669"/>
    <property type="project" value="UniProtKB-UniRule"/>
</dbReference>
<dbReference type="SUPFAM" id="SSF53774">
    <property type="entry name" value="Glutaminase/Asparaginase"/>
    <property type="match status" value="1"/>
</dbReference>
<dbReference type="Proteomes" id="UP001151699">
    <property type="component" value="Chromosome X"/>
</dbReference>
<dbReference type="InterPro" id="IPR041725">
    <property type="entry name" value="L-asparaginase_I"/>
</dbReference>
<evidence type="ECO:0000256" key="7">
    <source>
        <dbReference type="PIRSR" id="PIRSR001220-2"/>
    </source>
</evidence>
<comment type="similarity">
    <text evidence="5">In the N-terminal section; belongs to the asparaginase 1 family.</text>
</comment>
<protein>
    <recommendedName>
        <fullName evidence="1">asparaginase</fullName>
        <ecNumber evidence="1">3.5.1.1</ecNumber>
    </recommendedName>
</protein>
<dbReference type="InterPro" id="IPR002110">
    <property type="entry name" value="Ankyrin_rpt"/>
</dbReference>
<feature type="active site" evidence="9">
    <location>
        <position position="213"/>
    </location>
</feature>
<dbReference type="InterPro" id="IPR006033">
    <property type="entry name" value="AsnA_fam"/>
</dbReference>
<dbReference type="PIRSF" id="PIRSF001220">
    <property type="entry name" value="L-ASNase_gatD"/>
    <property type="match status" value="1"/>
</dbReference>
<comment type="caution">
    <text evidence="12">The sequence shown here is derived from an EMBL/GenBank/DDBJ whole genome shotgun (WGS) entry which is preliminary data.</text>
</comment>
<evidence type="ECO:0000259" key="11">
    <source>
        <dbReference type="Pfam" id="PF17763"/>
    </source>
</evidence>
<dbReference type="Gene3D" id="3.40.50.1170">
    <property type="entry name" value="L-asparaginase, N-terminal domain"/>
    <property type="match status" value="1"/>
</dbReference>
<name>A0A9Q0S1S0_9DIPT</name>
<dbReference type="CDD" id="cd08963">
    <property type="entry name" value="L-asparaginase_I"/>
    <property type="match status" value="1"/>
</dbReference>
<dbReference type="PIRSF" id="PIRSF500176">
    <property type="entry name" value="L_ASNase"/>
    <property type="match status" value="1"/>
</dbReference>
<dbReference type="Gene3D" id="1.25.40.20">
    <property type="entry name" value="Ankyrin repeat-containing domain"/>
    <property type="match status" value="2"/>
</dbReference>
<dbReference type="Gene3D" id="3.40.50.40">
    <property type="match status" value="1"/>
</dbReference>
<dbReference type="EC" id="3.5.1.1" evidence="1"/>
<evidence type="ECO:0000256" key="3">
    <source>
        <dbReference type="ARBA" id="ARBA00022801"/>
    </source>
</evidence>
<dbReference type="Pfam" id="PF12796">
    <property type="entry name" value="Ank_2"/>
    <property type="match status" value="2"/>
</dbReference>
<sequence>MMECSNGTCNVQVLLHIPIMQSDSEATVNENNNVESDGKDGFGLKYDRPSDEVSKCESVKYRKDGLTQFTSKFNGNNERRSSLRRNVSKGNLMSSDHTESKVLVIYTGGTIGMMRNENNVLCPMPNALIKNLRKYPNMHDDNYAQKKYGAAANMAPLVLPNVVGENRRVIYSVTEYDPLLDSSNMSINDWIRIAEDIKQSYEFFDGFLILHGTDTLSYTASALSFMLENLGKTVIITGSQIPIFETRTDGKDNFTAALIVAGNYVIPEVCVMFGTKLMRGNRTVKVSANCLDAFNSPNTPPIAKIGISLNVDYRLIFRPCTVSKFSVHVKLDENVGLLRIFPSISLATIKAFLNPPMLGVVLQTFGAGNIPSNREDIINELRAATSRGIIIVNCTQCASGGVNEIYETGSVLRECGVISGFDMTVEAALTKLSYVLGKDEWPLETKKQMMEQNIRGELTSGKTTHDFDLVDAVARSLQLSSPHQLLQLGATLFPAMVNAAVLQGDKEKLDTLKSYGADLSAMNYDNRTALQIACCIGNYEIVKYLLLNGVSVHSRDRNDRTALMEAISKDDHEIIKLLMKCGSHMTGSSRLLGEHLCAAASRGLHKRLESYRLAGADLSQPDPSGRTPLHLAALHGHTELVKYLIKNHVELDDVDLLGLSPLDYAMKTKNEEIVKILSEKLNPSKE</sequence>
<dbReference type="InterPro" id="IPR040919">
    <property type="entry name" value="Asparaginase_C"/>
</dbReference>
<dbReference type="InterPro" id="IPR037152">
    <property type="entry name" value="L-asparaginase_N_sf"/>
</dbReference>
<dbReference type="SMART" id="SM00870">
    <property type="entry name" value="Asparaginase"/>
    <property type="match status" value="1"/>
</dbReference>
<evidence type="ECO:0000313" key="12">
    <source>
        <dbReference type="EMBL" id="KAJ6640273.1"/>
    </source>
</evidence>
<feature type="binding site" evidence="7">
    <location>
        <begin position="213"/>
        <end position="214"/>
    </location>
    <ligand>
        <name>substrate</name>
    </ligand>
</feature>